<gene>
    <name evidence="1" type="ORF">GJJ64_11620</name>
</gene>
<organism evidence="1 2">
    <name type="scientific">Pedobacter puniceum</name>
    <dbReference type="NCBI Taxonomy" id="2666136"/>
    <lineage>
        <taxon>Bacteria</taxon>
        <taxon>Pseudomonadati</taxon>
        <taxon>Bacteroidota</taxon>
        <taxon>Sphingobacteriia</taxon>
        <taxon>Sphingobacteriales</taxon>
        <taxon>Sphingobacteriaceae</taxon>
        <taxon>Pedobacter</taxon>
    </lineage>
</organism>
<dbReference type="AlphaFoldDB" id="A0A7K0FQD2"/>
<evidence type="ECO:0000313" key="1">
    <source>
        <dbReference type="EMBL" id="MRX47841.1"/>
    </source>
</evidence>
<evidence type="ECO:0000313" key="2">
    <source>
        <dbReference type="Proteomes" id="UP000462931"/>
    </source>
</evidence>
<reference evidence="1 2" key="1">
    <citation type="submission" date="2019-11" db="EMBL/GenBank/DDBJ databases">
        <authorList>
            <person name="Cheng Q."/>
            <person name="Yang Z."/>
        </authorList>
    </citation>
    <scope>NUCLEOTIDE SEQUENCE [LARGE SCALE GENOMIC DNA]</scope>
    <source>
        <strain evidence="1 2">HX-22-1</strain>
    </source>
</reference>
<name>A0A7K0FQD2_9SPHI</name>
<proteinExistence type="predicted"/>
<accession>A0A7K0FQD2</accession>
<dbReference type="EMBL" id="WKJI01000003">
    <property type="protein sequence ID" value="MRX47841.1"/>
    <property type="molecule type" value="Genomic_DNA"/>
</dbReference>
<keyword evidence="2" id="KW-1185">Reference proteome</keyword>
<dbReference type="Proteomes" id="UP000462931">
    <property type="component" value="Unassembled WGS sequence"/>
</dbReference>
<sequence>MMLFLLVIYQYLVALENKKAHSKSRMGLVSFNDDAYLISKAALMV</sequence>
<comment type="caution">
    <text evidence="1">The sequence shown here is derived from an EMBL/GenBank/DDBJ whole genome shotgun (WGS) entry which is preliminary data.</text>
</comment>
<protein>
    <submittedName>
        <fullName evidence="1">Uncharacterized protein</fullName>
    </submittedName>
</protein>